<evidence type="ECO:0000256" key="5">
    <source>
        <dbReference type="SAM" id="SignalP"/>
    </source>
</evidence>
<comment type="caution">
    <text evidence="7">The sequence shown here is derived from an EMBL/GenBank/DDBJ whole genome shotgun (WGS) entry which is preliminary data.</text>
</comment>
<proteinExistence type="predicted"/>
<dbReference type="Gene3D" id="3.40.30.10">
    <property type="entry name" value="Glutaredoxin"/>
    <property type="match status" value="1"/>
</dbReference>
<keyword evidence="3" id="KW-1015">Disulfide bond</keyword>
<dbReference type="InterPro" id="IPR050553">
    <property type="entry name" value="Thioredoxin_ResA/DsbE_sf"/>
</dbReference>
<dbReference type="InterPro" id="IPR036249">
    <property type="entry name" value="Thioredoxin-like_sf"/>
</dbReference>
<evidence type="ECO:0000256" key="4">
    <source>
        <dbReference type="ARBA" id="ARBA00023284"/>
    </source>
</evidence>
<feature type="chain" id="PRO_5046541149" evidence="5">
    <location>
        <begin position="20"/>
        <end position="351"/>
    </location>
</feature>
<organism evidence="7 8">
    <name type="scientific">Butyricimonas hominis</name>
    <dbReference type="NCBI Taxonomy" id="2763032"/>
    <lineage>
        <taxon>Bacteria</taxon>
        <taxon>Pseudomonadati</taxon>
        <taxon>Bacteroidota</taxon>
        <taxon>Bacteroidia</taxon>
        <taxon>Bacteroidales</taxon>
        <taxon>Odoribacteraceae</taxon>
        <taxon>Butyricimonas</taxon>
    </lineage>
</organism>
<dbReference type="PANTHER" id="PTHR42852:SF6">
    <property type="entry name" value="THIOL:DISULFIDE INTERCHANGE PROTEIN DSBE"/>
    <property type="match status" value="1"/>
</dbReference>
<evidence type="ECO:0000313" key="7">
    <source>
        <dbReference type="EMBL" id="MBC5623615.1"/>
    </source>
</evidence>
<comment type="subcellular location">
    <subcellularLocation>
        <location evidence="1">Cell envelope</location>
    </subcellularLocation>
</comment>
<dbReference type="CDD" id="cd02966">
    <property type="entry name" value="TlpA_like_family"/>
    <property type="match status" value="1"/>
</dbReference>
<keyword evidence="8" id="KW-1185">Reference proteome</keyword>
<gene>
    <name evidence="7" type="ORF">H8S64_21205</name>
</gene>
<dbReference type="InterPro" id="IPR013740">
    <property type="entry name" value="Redoxin"/>
</dbReference>
<keyword evidence="4" id="KW-0676">Redox-active center</keyword>
<evidence type="ECO:0000256" key="1">
    <source>
        <dbReference type="ARBA" id="ARBA00004196"/>
    </source>
</evidence>
<dbReference type="PROSITE" id="PS51352">
    <property type="entry name" value="THIOREDOXIN_2"/>
    <property type="match status" value="1"/>
</dbReference>
<evidence type="ECO:0000256" key="3">
    <source>
        <dbReference type="ARBA" id="ARBA00023157"/>
    </source>
</evidence>
<dbReference type="Pfam" id="PF08534">
    <property type="entry name" value="Redoxin"/>
    <property type="match status" value="1"/>
</dbReference>
<keyword evidence="5" id="KW-0732">Signal</keyword>
<dbReference type="Proteomes" id="UP000646484">
    <property type="component" value="Unassembled WGS sequence"/>
</dbReference>
<dbReference type="PROSITE" id="PS00194">
    <property type="entry name" value="THIOREDOXIN_1"/>
    <property type="match status" value="1"/>
</dbReference>
<sequence length="351" mass="39671">MRLVIIAILLCCAWGCSEAGGYCFTMKGRVPGMKYGTVFIRTNDSESRVLASADLDNYEFILKGELEEPGCYVLQVNDKKMTVLLDGQELVAEFLEGAHLKNLKGSPAQDCFKKYEMEMGKKVSEMSGKNVDVENIFSFAAEDELQQLRFKETCIFIEKNPDNIASAHIALTEMKNDYDKGIKMYELLSERVKRLEIGKALKRKLEQVESVANGKKFPEIEVCSIAGDSLTLKDWSGSVYVIDFWASWCGPCRAELQYLKKLYKELEGKGVKFVSVSLDNSPKAWARANAEEKLEWLSVRNRYGFDLEQGICKALDIRSIPFIVVLDKDGTVAGKSLRQEVLRNKLLEMLK</sequence>
<reference evidence="7 8" key="1">
    <citation type="submission" date="2020-08" db="EMBL/GenBank/DDBJ databases">
        <title>Genome public.</title>
        <authorList>
            <person name="Liu C."/>
            <person name="Sun Q."/>
        </authorList>
    </citation>
    <scope>NUCLEOTIDE SEQUENCE [LARGE SCALE GENOMIC DNA]</scope>
    <source>
        <strain evidence="7 8">NSJ-56</strain>
    </source>
</reference>
<keyword evidence="2" id="KW-0201">Cytochrome c-type biogenesis</keyword>
<dbReference type="InterPro" id="IPR017937">
    <property type="entry name" value="Thioredoxin_CS"/>
</dbReference>
<dbReference type="SUPFAM" id="SSF52833">
    <property type="entry name" value="Thioredoxin-like"/>
    <property type="match status" value="1"/>
</dbReference>
<dbReference type="RefSeq" id="WP_186978638.1">
    <property type="nucleotide sequence ID" value="NZ_JACOOH010000012.1"/>
</dbReference>
<evidence type="ECO:0000259" key="6">
    <source>
        <dbReference type="PROSITE" id="PS51352"/>
    </source>
</evidence>
<dbReference type="EMBL" id="JACOOH010000012">
    <property type="protein sequence ID" value="MBC5623615.1"/>
    <property type="molecule type" value="Genomic_DNA"/>
</dbReference>
<evidence type="ECO:0000256" key="2">
    <source>
        <dbReference type="ARBA" id="ARBA00022748"/>
    </source>
</evidence>
<dbReference type="InterPro" id="IPR013766">
    <property type="entry name" value="Thioredoxin_domain"/>
</dbReference>
<feature type="domain" description="Thioredoxin" evidence="6">
    <location>
        <begin position="211"/>
        <end position="351"/>
    </location>
</feature>
<name>A0ABR7D6S5_9BACT</name>
<dbReference type="PANTHER" id="PTHR42852">
    <property type="entry name" value="THIOL:DISULFIDE INTERCHANGE PROTEIN DSBE"/>
    <property type="match status" value="1"/>
</dbReference>
<accession>A0ABR7D6S5</accession>
<protein>
    <submittedName>
        <fullName evidence="7">AhpC/TSA family protein</fullName>
    </submittedName>
</protein>
<feature type="signal peptide" evidence="5">
    <location>
        <begin position="1"/>
        <end position="19"/>
    </location>
</feature>
<evidence type="ECO:0000313" key="8">
    <source>
        <dbReference type="Proteomes" id="UP000646484"/>
    </source>
</evidence>